<sequence>MNAKPVVVGVDGGPDSLRALAWAAEYASTAGAPLIALTAVETPAAVGPYAMAGWVDPSILEDRAHTMLTDAVRDTLGHEASVEQIVVRGHPAEAIVAASKDARLVVVGNRGRGGFAGMLLGSVSQHVVPHARCPVVVLPHQHADQDRGPGQ</sequence>
<name>A0AAD0NNB3_9ACTN</name>
<proteinExistence type="inferred from homology"/>
<dbReference type="AlphaFoldDB" id="A0AAD0NNB3"/>
<evidence type="ECO:0000313" key="3">
    <source>
        <dbReference type="EMBL" id="AWH95516.1"/>
    </source>
</evidence>
<dbReference type="PANTHER" id="PTHR31964:SF113">
    <property type="entry name" value="USPA DOMAIN-CONTAINING PROTEIN"/>
    <property type="match status" value="1"/>
</dbReference>
<keyword evidence="4" id="KW-1185">Reference proteome</keyword>
<dbReference type="RefSeq" id="WP_107747590.1">
    <property type="nucleotide sequence ID" value="NZ_CP015453.1"/>
</dbReference>
<feature type="domain" description="UspA" evidence="2">
    <location>
        <begin position="4"/>
        <end position="139"/>
    </location>
</feature>
<dbReference type="SUPFAM" id="SSF52402">
    <property type="entry name" value="Adenine nucleotide alpha hydrolases-like"/>
    <property type="match status" value="1"/>
</dbReference>
<dbReference type="EMBL" id="CP015453">
    <property type="protein sequence ID" value="AWH95516.1"/>
    <property type="molecule type" value="Genomic_DNA"/>
</dbReference>
<dbReference type="Pfam" id="PF00582">
    <property type="entry name" value="Usp"/>
    <property type="match status" value="1"/>
</dbReference>
<comment type="similarity">
    <text evidence="1">Belongs to the universal stress protein A family.</text>
</comment>
<evidence type="ECO:0000259" key="2">
    <source>
        <dbReference type="Pfam" id="PF00582"/>
    </source>
</evidence>
<accession>A0AAD0NNB3</accession>
<reference evidence="3 4" key="1">
    <citation type="submission" date="2016-04" db="EMBL/GenBank/DDBJ databases">
        <title>Complete genome sequence of the haloalkaliphilic hydrocarbon-degrading bacterium Dietzia psychralcaliphila ILA-1T, isolated from a drain of a fish product-processing plant.</title>
        <authorList>
            <person name="Zhao J."/>
            <person name="Hu B."/>
            <person name="Geng S."/>
            <person name="Nie Y."/>
            <person name="Tang Y."/>
        </authorList>
    </citation>
    <scope>NUCLEOTIDE SEQUENCE [LARGE SCALE GENOMIC DNA]</scope>
    <source>
        <strain evidence="3 4">ILA-1</strain>
    </source>
</reference>
<dbReference type="InterPro" id="IPR014729">
    <property type="entry name" value="Rossmann-like_a/b/a_fold"/>
</dbReference>
<dbReference type="Gene3D" id="3.40.50.620">
    <property type="entry name" value="HUPs"/>
    <property type="match status" value="1"/>
</dbReference>
<dbReference type="InterPro" id="IPR006016">
    <property type="entry name" value="UspA"/>
</dbReference>
<evidence type="ECO:0000256" key="1">
    <source>
        <dbReference type="ARBA" id="ARBA00008791"/>
    </source>
</evidence>
<evidence type="ECO:0000313" key="4">
    <source>
        <dbReference type="Proteomes" id="UP000244903"/>
    </source>
</evidence>
<organism evidence="3 4">
    <name type="scientific">Dietzia psychralcaliphila</name>
    <dbReference type="NCBI Taxonomy" id="139021"/>
    <lineage>
        <taxon>Bacteria</taxon>
        <taxon>Bacillati</taxon>
        <taxon>Actinomycetota</taxon>
        <taxon>Actinomycetes</taxon>
        <taxon>Mycobacteriales</taxon>
        <taxon>Dietziaceae</taxon>
        <taxon>Dietzia</taxon>
    </lineage>
</organism>
<dbReference type="Proteomes" id="UP000244903">
    <property type="component" value="Chromosome"/>
</dbReference>
<dbReference type="PANTHER" id="PTHR31964">
    <property type="entry name" value="ADENINE NUCLEOTIDE ALPHA HYDROLASES-LIKE SUPERFAMILY PROTEIN"/>
    <property type="match status" value="1"/>
</dbReference>
<dbReference type="InterPro" id="IPR006015">
    <property type="entry name" value="Universal_stress_UspA"/>
</dbReference>
<gene>
    <name evidence="3" type="ORF">A6048_08410</name>
</gene>
<protein>
    <submittedName>
        <fullName evidence="3">Universal stress protein UspA</fullName>
    </submittedName>
</protein>
<dbReference type="KEGG" id="dpc:A6048_08410"/>
<dbReference type="PRINTS" id="PR01438">
    <property type="entry name" value="UNVRSLSTRESS"/>
</dbReference>
<dbReference type="CDD" id="cd00293">
    <property type="entry name" value="USP-like"/>
    <property type="match status" value="1"/>
</dbReference>